<dbReference type="eggNOG" id="ENOG502SK98">
    <property type="taxonomic scope" value="Eukaryota"/>
</dbReference>
<evidence type="ECO:0000313" key="8">
    <source>
        <dbReference type="Proteomes" id="UP000016924"/>
    </source>
</evidence>
<dbReference type="STRING" id="1168221.R7YMJ7"/>
<dbReference type="GO" id="GO:0046872">
    <property type="term" value="F:metal ion binding"/>
    <property type="evidence" value="ECO:0007669"/>
    <property type="project" value="UniProtKB-KW"/>
</dbReference>
<dbReference type="GeneID" id="19899678"/>
<reference evidence="8" key="1">
    <citation type="submission" date="2012-06" db="EMBL/GenBank/DDBJ databases">
        <title>The genome sequence of Coniosporium apollinis CBS 100218.</title>
        <authorList>
            <consortium name="The Broad Institute Genome Sequencing Platform"/>
            <person name="Cuomo C."/>
            <person name="Gorbushina A."/>
            <person name="Noack S."/>
            <person name="Walker B."/>
            <person name="Young S.K."/>
            <person name="Zeng Q."/>
            <person name="Gargeya S."/>
            <person name="Fitzgerald M."/>
            <person name="Haas B."/>
            <person name="Abouelleil A."/>
            <person name="Alvarado L."/>
            <person name="Arachchi H.M."/>
            <person name="Berlin A.M."/>
            <person name="Chapman S.B."/>
            <person name="Goldberg J."/>
            <person name="Griggs A."/>
            <person name="Gujja S."/>
            <person name="Hansen M."/>
            <person name="Howarth C."/>
            <person name="Imamovic A."/>
            <person name="Larimer J."/>
            <person name="McCowan C."/>
            <person name="Montmayeur A."/>
            <person name="Murphy C."/>
            <person name="Neiman D."/>
            <person name="Pearson M."/>
            <person name="Priest M."/>
            <person name="Roberts A."/>
            <person name="Saif S."/>
            <person name="Shea T."/>
            <person name="Sisk P."/>
            <person name="Sykes S."/>
            <person name="Wortman J."/>
            <person name="Nusbaum C."/>
            <person name="Birren B."/>
        </authorList>
    </citation>
    <scope>NUCLEOTIDE SEQUENCE [LARGE SCALE GENOMIC DNA]</scope>
    <source>
        <strain evidence="8">CBS 100218</strain>
    </source>
</reference>
<name>R7YMJ7_CONA1</name>
<comment type="subcellular location">
    <subcellularLocation>
        <location evidence="1">Nucleus</location>
    </subcellularLocation>
</comment>
<accession>R7YMJ7</accession>
<evidence type="ECO:0000256" key="2">
    <source>
        <dbReference type="ARBA" id="ARBA00022723"/>
    </source>
</evidence>
<evidence type="ECO:0000256" key="1">
    <source>
        <dbReference type="ARBA" id="ARBA00004123"/>
    </source>
</evidence>
<dbReference type="RefSeq" id="XP_007778457.1">
    <property type="nucleotide sequence ID" value="XM_007780267.1"/>
</dbReference>
<keyword evidence="4" id="KW-0804">Transcription</keyword>
<dbReference type="OrthoDB" id="424974at2759"/>
<feature type="compositionally biased region" description="Polar residues" evidence="6">
    <location>
        <begin position="9"/>
        <end position="24"/>
    </location>
</feature>
<keyword evidence="2" id="KW-0479">Metal-binding</keyword>
<dbReference type="OMA" id="ASKCKME"/>
<dbReference type="InterPro" id="IPR050815">
    <property type="entry name" value="TF_fung"/>
</dbReference>
<proteinExistence type="predicted"/>
<dbReference type="GO" id="GO:0005634">
    <property type="term" value="C:nucleus"/>
    <property type="evidence" value="ECO:0007669"/>
    <property type="project" value="UniProtKB-SubCell"/>
</dbReference>
<feature type="region of interest" description="Disordered" evidence="6">
    <location>
        <begin position="1"/>
        <end position="25"/>
    </location>
</feature>
<dbReference type="HOGENOM" id="CLU_700226_0_0_1"/>
<protein>
    <recommendedName>
        <fullName evidence="9">Transcription factor domain-containing protein</fullName>
    </recommendedName>
</protein>
<keyword evidence="5" id="KW-0539">Nucleus</keyword>
<dbReference type="GO" id="GO:0000981">
    <property type="term" value="F:DNA-binding transcription factor activity, RNA polymerase II-specific"/>
    <property type="evidence" value="ECO:0007669"/>
    <property type="project" value="InterPro"/>
</dbReference>
<keyword evidence="3" id="KW-0805">Transcription regulation</keyword>
<dbReference type="EMBL" id="JH767561">
    <property type="protein sequence ID" value="EON63140.1"/>
    <property type="molecule type" value="Genomic_DNA"/>
</dbReference>
<evidence type="ECO:0000256" key="3">
    <source>
        <dbReference type="ARBA" id="ARBA00023015"/>
    </source>
</evidence>
<dbReference type="CDD" id="cd12148">
    <property type="entry name" value="fungal_TF_MHR"/>
    <property type="match status" value="1"/>
</dbReference>
<evidence type="ECO:0000256" key="5">
    <source>
        <dbReference type="ARBA" id="ARBA00023242"/>
    </source>
</evidence>
<sequence>MSDDPQEQGDASVSDHSASNNDEGLSSRVAAIETKLDQLMNTLNANGEWEKTQTLEQAFQPGKNNVANLGHLGLVVLTASIVGKCAQHSIHEHSREESRLPPWDSKSEFAAIYSVLLQLETQFEMGGRINDILTKDYLQDGVVDTQMAGPYVFSHALFHMSQCLIHHPFLLYNQSRARGVKAPASFLNRSLQTCRENANAISALIQDTRSAGYPVYFSFMGYCVTVTAGIHMLCLQTKDSGIHQLSTYYLQSDMAFLEEFSRYWKSGQTMLATLQRYASQISLYGTLVTTSPELENLDANELENLWATVDYSSMSQNTKADTSPTSSKLPSQSCNFLFGLYSEQSSNPNSFDRLNFPSASNSLSNDLVPFNHAAFGDMSSVNSFFASSPFNFGG</sequence>
<organism evidence="7 8">
    <name type="scientific">Coniosporium apollinis (strain CBS 100218)</name>
    <name type="common">Rock-inhabiting black yeast</name>
    <dbReference type="NCBI Taxonomy" id="1168221"/>
    <lineage>
        <taxon>Eukaryota</taxon>
        <taxon>Fungi</taxon>
        <taxon>Dikarya</taxon>
        <taxon>Ascomycota</taxon>
        <taxon>Pezizomycotina</taxon>
        <taxon>Dothideomycetes</taxon>
        <taxon>Dothideomycetes incertae sedis</taxon>
        <taxon>Coniosporium</taxon>
    </lineage>
</organism>
<keyword evidence="8" id="KW-1185">Reference proteome</keyword>
<dbReference type="PANTHER" id="PTHR47338:SF4">
    <property type="entry name" value="ZN(II)2CYS6 TRANSCRIPTION FACTOR (EUROFUNG)"/>
    <property type="match status" value="1"/>
</dbReference>
<dbReference type="PANTHER" id="PTHR47338">
    <property type="entry name" value="ZN(II)2CYS6 TRANSCRIPTION FACTOR (EUROFUNG)-RELATED"/>
    <property type="match status" value="1"/>
</dbReference>
<dbReference type="AlphaFoldDB" id="R7YMJ7"/>
<evidence type="ECO:0008006" key="9">
    <source>
        <dbReference type="Google" id="ProtNLM"/>
    </source>
</evidence>
<dbReference type="Proteomes" id="UP000016924">
    <property type="component" value="Unassembled WGS sequence"/>
</dbReference>
<evidence type="ECO:0000313" key="7">
    <source>
        <dbReference type="EMBL" id="EON63140.1"/>
    </source>
</evidence>
<evidence type="ECO:0000256" key="6">
    <source>
        <dbReference type="SAM" id="MobiDB-lite"/>
    </source>
</evidence>
<evidence type="ECO:0000256" key="4">
    <source>
        <dbReference type="ARBA" id="ARBA00023163"/>
    </source>
</evidence>
<gene>
    <name evidence="7" type="ORF">W97_02367</name>
</gene>